<proteinExistence type="predicted"/>
<dbReference type="Proteomes" id="UP000284605">
    <property type="component" value="Unassembled WGS sequence"/>
</dbReference>
<sequence length="102" mass="10480">MVSSDPRLAALNAHFSLMQDFLDSQARVLGLATGTAPVPAMPQAAAAATATPPAGFDPAFPMLGIVELSPASWCPSAATLSSKTCSCATTRWAMPPARPIRP</sequence>
<gene>
    <name evidence="1" type="ORF">D3874_27600</name>
</gene>
<organism evidence="1 2">
    <name type="scientific">Oleomonas cavernae</name>
    <dbReference type="NCBI Taxonomy" id="2320859"/>
    <lineage>
        <taxon>Bacteria</taxon>
        <taxon>Pseudomonadati</taxon>
        <taxon>Pseudomonadota</taxon>
        <taxon>Alphaproteobacteria</taxon>
        <taxon>Acetobacterales</taxon>
        <taxon>Acetobacteraceae</taxon>
        <taxon>Oleomonas</taxon>
    </lineage>
</organism>
<dbReference type="AlphaFoldDB" id="A0A418VTG7"/>
<keyword evidence="2" id="KW-1185">Reference proteome</keyword>
<evidence type="ECO:0000313" key="2">
    <source>
        <dbReference type="Proteomes" id="UP000284605"/>
    </source>
</evidence>
<evidence type="ECO:0000313" key="1">
    <source>
        <dbReference type="EMBL" id="RJF80237.1"/>
    </source>
</evidence>
<reference evidence="1 2" key="1">
    <citation type="submission" date="2018-09" db="EMBL/GenBank/DDBJ databases">
        <authorList>
            <person name="Zhu H."/>
        </authorList>
    </citation>
    <scope>NUCLEOTIDE SEQUENCE [LARGE SCALE GENOMIC DNA]</scope>
    <source>
        <strain evidence="1 2">K1W22B-8</strain>
    </source>
</reference>
<dbReference type="EMBL" id="QYUK01000021">
    <property type="protein sequence ID" value="RJF80237.1"/>
    <property type="molecule type" value="Genomic_DNA"/>
</dbReference>
<comment type="caution">
    <text evidence="1">The sequence shown here is derived from an EMBL/GenBank/DDBJ whole genome shotgun (WGS) entry which is preliminary data.</text>
</comment>
<protein>
    <submittedName>
        <fullName evidence="1">Uncharacterized protein</fullName>
    </submittedName>
</protein>
<accession>A0A418VTG7</accession>
<name>A0A418VTG7_9PROT</name>